<evidence type="ECO:0000256" key="1">
    <source>
        <dbReference type="SAM" id="MobiDB-lite"/>
    </source>
</evidence>
<reference evidence="2 3" key="1">
    <citation type="submission" date="2024-02" db="EMBL/GenBank/DDBJ databases">
        <title>de novo genome assembly of Solanum bulbocastanum strain 11H21.</title>
        <authorList>
            <person name="Hosaka A.J."/>
        </authorList>
    </citation>
    <scope>NUCLEOTIDE SEQUENCE [LARGE SCALE GENOMIC DNA]</scope>
    <source>
        <tissue evidence="2">Young leaves</tissue>
    </source>
</reference>
<name>A0AAN8T6H6_SOLBU</name>
<organism evidence="2 3">
    <name type="scientific">Solanum bulbocastanum</name>
    <name type="common">Wild potato</name>
    <dbReference type="NCBI Taxonomy" id="147425"/>
    <lineage>
        <taxon>Eukaryota</taxon>
        <taxon>Viridiplantae</taxon>
        <taxon>Streptophyta</taxon>
        <taxon>Embryophyta</taxon>
        <taxon>Tracheophyta</taxon>
        <taxon>Spermatophyta</taxon>
        <taxon>Magnoliopsida</taxon>
        <taxon>eudicotyledons</taxon>
        <taxon>Gunneridae</taxon>
        <taxon>Pentapetalae</taxon>
        <taxon>asterids</taxon>
        <taxon>lamiids</taxon>
        <taxon>Solanales</taxon>
        <taxon>Solanaceae</taxon>
        <taxon>Solanoideae</taxon>
        <taxon>Solaneae</taxon>
        <taxon>Solanum</taxon>
    </lineage>
</organism>
<comment type="caution">
    <text evidence="2">The sequence shown here is derived from an EMBL/GenBank/DDBJ whole genome shotgun (WGS) entry which is preliminary data.</text>
</comment>
<evidence type="ECO:0000313" key="2">
    <source>
        <dbReference type="EMBL" id="KAK6778026.1"/>
    </source>
</evidence>
<accession>A0AAN8T6H6</accession>
<sequence>MSSGGDGDRHRQNLGVSQTK</sequence>
<dbReference type="Proteomes" id="UP001371456">
    <property type="component" value="Unassembled WGS sequence"/>
</dbReference>
<gene>
    <name evidence="2" type="ORF">RDI58_024744</name>
</gene>
<protein>
    <submittedName>
        <fullName evidence="2">Uncharacterized protein</fullName>
    </submittedName>
</protein>
<proteinExistence type="predicted"/>
<evidence type="ECO:0000313" key="3">
    <source>
        <dbReference type="Proteomes" id="UP001371456"/>
    </source>
</evidence>
<dbReference type="EMBL" id="JBANQN010000010">
    <property type="protein sequence ID" value="KAK6778026.1"/>
    <property type="molecule type" value="Genomic_DNA"/>
</dbReference>
<feature type="region of interest" description="Disordered" evidence="1">
    <location>
        <begin position="1"/>
        <end position="20"/>
    </location>
</feature>
<keyword evidence="3" id="KW-1185">Reference proteome</keyword>
<feature type="compositionally biased region" description="Basic and acidic residues" evidence="1">
    <location>
        <begin position="1"/>
        <end position="11"/>
    </location>
</feature>
<dbReference type="AlphaFoldDB" id="A0AAN8T6H6"/>